<evidence type="ECO:0000256" key="1">
    <source>
        <dbReference type="SAM" id="MobiDB-lite"/>
    </source>
</evidence>
<dbReference type="InterPro" id="IPR027417">
    <property type="entry name" value="P-loop_NTPase"/>
</dbReference>
<comment type="caution">
    <text evidence="3">The sequence shown here is derived from an EMBL/GenBank/DDBJ whole genome shotgun (WGS) entry which is preliminary data.</text>
</comment>
<dbReference type="Gene3D" id="1.10.10.10">
    <property type="entry name" value="Winged helix-like DNA-binding domain superfamily/Winged helix DNA-binding domain"/>
    <property type="match status" value="1"/>
</dbReference>
<organism evidence="3 4">
    <name type="scientific">Catenuloplanes atrovinosus</name>
    <dbReference type="NCBI Taxonomy" id="137266"/>
    <lineage>
        <taxon>Bacteria</taxon>
        <taxon>Bacillati</taxon>
        <taxon>Actinomycetota</taxon>
        <taxon>Actinomycetes</taxon>
        <taxon>Micromonosporales</taxon>
        <taxon>Micromonosporaceae</taxon>
        <taxon>Catenuloplanes</taxon>
    </lineage>
</organism>
<dbReference type="SMART" id="SM00421">
    <property type="entry name" value="HTH_LUXR"/>
    <property type="match status" value="1"/>
</dbReference>
<dbReference type="InterPro" id="IPR000792">
    <property type="entry name" value="Tscrpt_reg_LuxR_C"/>
</dbReference>
<sequence>MESLVTALTQFSGPHLTVLAGPVGIGRSHALRQVREAMTRADRPVLDVRLAPEDRHEPGYLSGRLLAGLTALTSVRSWPSEPPGFPLIRALHRRPGLVVLVDDLQWADPASAETIRGVLHDVSRVPVRFVATVRTGAAPRADLAAAYADLRRAGLARIERLRPLSPAAADALVSRLLQATPHRTLRCRLRRLSRGRPGALIAAVEGYRASGSLRVAQRRAYLTDPEAEPRIPGDHDLLGAVHRLDDGARRVARALAALQPLGPAVPALIGRALALPPDEVDTHLGMLREEGLAHGGRITVPAVAVALRDTLGPYERRRFAQVAAEALWSGEAECADPGFLPDALAVAGTLVDPARAVADLRAHARAAAVRAPASAGRWWSGAAALGGDPADRAEALLARAAADLRAGRHADARPPLQRLLTDHAETLTAPAREEAELLSLTAARGARDLTAIRAAAAGDPWFPAGPAPAPATRAAALSLLNRWAEARRALTAAPSPSGVPGTAGEPAGPVVGEGARMIAAEIEAVTGRSIALPPATVDDDGPGAARRHAAAAADRLTLSLVTGGPIPPPGGDGPAHPRDDAVARHTGGVAAPVRRDAAGRLNGAGGVAARGNDGAATPPAGHPGGAGGVAAPMRSDAAGRVSVDAARPPAGHPSGADGDPAAPERCLVDWQRGRWVEALDAATVAIAADLAVGRRTGHAAVHRAAAEILLAGGWPARARSMLDGARDGVPLPHLLAPIEAELEWVLGDAAGAARVVDAALDDAAAHGLVIGTDELWAAAAEHAAERGDREAAARAAGCATAAAGTLGTGTAALHAATARLIAGTAASPVDEAAVVDAARALDRPYLLARTLERVVRWTGRRPELLAEAYELLGDLGATLHRSRVRQAMREHGLAVPGRVETLAEGDQLLAALVAEGLSNRQLAAATQSSEKSVEGRLSRLFTRTGYRSRVELAAAVLVGDYRIG</sequence>
<gene>
    <name evidence="3" type="ORF">J2S41_001030</name>
</gene>
<dbReference type="RefSeq" id="WP_310363698.1">
    <property type="nucleotide sequence ID" value="NZ_JAVDYB010000001.1"/>
</dbReference>
<dbReference type="AlphaFoldDB" id="A0AAE3YJV6"/>
<accession>A0AAE3YJV6</accession>
<protein>
    <recommendedName>
        <fullName evidence="2">HTH luxR-type domain-containing protein</fullName>
    </recommendedName>
</protein>
<dbReference type="InterPro" id="IPR036388">
    <property type="entry name" value="WH-like_DNA-bd_sf"/>
</dbReference>
<feature type="domain" description="HTH luxR-type" evidence="2">
    <location>
        <begin position="899"/>
        <end position="956"/>
    </location>
</feature>
<dbReference type="EMBL" id="JAVDYB010000001">
    <property type="protein sequence ID" value="MDR7274252.1"/>
    <property type="molecule type" value="Genomic_DNA"/>
</dbReference>
<keyword evidence="4" id="KW-1185">Reference proteome</keyword>
<dbReference type="SUPFAM" id="SSF52540">
    <property type="entry name" value="P-loop containing nucleoside triphosphate hydrolases"/>
    <property type="match status" value="1"/>
</dbReference>
<dbReference type="GO" id="GO:0003677">
    <property type="term" value="F:DNA binding"/>
    <property type="evidence" value="ECO:0007669"/>
    <property type="project" value="InterPro"/>
</dbReference>
<dbReference type="InterPro" id="IPR016032">
    <property type="entry name" value="Sig_transdc_resp-reg_C-effctor"/>
</dbReference>
<evidence type="ECO:0000313" key="4">
    <source>
        <dbReference type="Proteomes" id="UP001183643"/>
    </source>
</evidence>
<proteinExistence type="predicted"/>
<reference evidence="3" key="1">
    <citation type="submission" date="2023-07" db="EMBL/GenBank/DDBJ databases">
        <title>Sequencing the genomes of 1000 actinobacteria strains.</title>
        <authorList>
            <person name="Klenk H.-P."/>
        </authorList>
    </citation>
    <scope>NUCLEOTIDE SEQUENCE</scope>
    <source>
        <strain evidence="3">DSM 44707</strain>
    </source>
</reference>
<feature type="region of interest" description="Disordered" evidence="1">
    <location>
        <begin position="560"/>
        <end position="582"/>
    </location>
</feature>
<dbReference type="Proteomes" id="UP001183643">
    <property type="component" value="Unassembled WGS sequence"/>
</dbReference>
<evidence type="ECO:0000313" key="3">
    <source>
        <dbReference type="EMBL" id="MDR7274252.1"/>
    </source>
</evidence>
<dbReference type="GO" id="GO:0006355">
    <property type="term" value="P:regulation of DNA-templated transcription"/>
    <property type="evidence" value="ECO:0007669"/>
    <property type="project" value="InterPro"/>
</dbReference>
<feature type="region of interest" description="Disordered" evidence="1">
    <location>
        <begin position="602"/>
        <end position="663"/>
    </location>
</feature>
<evidence type="ECO:0000259" key="2">
    <source>
        <dbReference type="SMART" id="SM00421"/>
    </source>
</evidence>
<name>A0AAE3YJV6_9ACTN</name>
<dbReference type="SUPFAM" id="SSF46894">
    <property type="entry name" value="C-terminal effector domain of the bipartite response regulators"/>
    <property type="match status" value="1"/>
</dbReference>